<keyword evidence="2 3" id="KW-0802">TPR repeat</keyword>
<dbReference type="PROSITE" id="PS50005">
    <property type="entry name" value="TPR"/>
    <property type="match status" value="1"/>
</dbReference>
<dbReference type="Proteomes" id="UP000625976">
    <property type="component" value="Unassembled WGS sequence"/>
</dbReference>
<dbReference type="AlphaFoldDB" id="A0A917LUS8"/>
<dbReference type="EMBL" id="BMFQ01000004">
    <property type="protein sequence ID" value="GGG58705.1"/>
    <property type="molecule type" value="Genomic_DNA"/>
</dbReference>
<sequence length="206" mass="23778">MEMNKLLMFLLLIISLSSCKNDKKSDYNDEQDKTIKGDYYENLNASDLNEKGIELSKSGDYELAKEVFLKALELEPNNPTTLSNLGLNRYLDYDYVNAIKYYQESYKISDSTYHIAAINLGLTYFYSKKFDKGIEITNYVIKNTKDKDILSSAYVHRALNYLGKDECGKAQTDLNYIIDNFQGIGNTEYHIKDLTEKIKNCCPHCR</sequence>
<feature type="repeat" description="TPR" evidence="3">
    <location>
        <begin position="45"/>
        <end position="78"/>
    </location>
</feature>
<dbReference type="InterPro" id="IPR011990">
    <property type="entry name" value="TPR-like_helical_dom_sf"/>
</dbReference>
<dbReference type="Gene3D" id="1.25.40.10">
    <property type="entry name" value="Tetratricopeptide repeat domain"/>
    <property type="match status" value="2"/>
</dbReference>
<keyword evidence="1" id="KW-0677">Repeat</keyword>
<dbReference type="SUPFAM" id="SSF48452">
    <property type="entry name" value="TPR-like"/>
    <property type="match status" value="1"/>
</dbReference>
<organism evidence="4 5">
    <name type="scientific">Bizionia arctica</name>
    <dbReference type="NCBI Taxonomy" id="1495645"/>
    <lineage>
        <taxon>Bacteria</taxon>
        <taxon>Pseudomonadati</taxon>
        <taxon>Bacteroidota</taxon>
        <taxon>Flavobacteriia</taxon>
        <taxon>Flavobacteriales</taxon>
        <taxon>Flavobacteriaceae</taxon>
        <taxon>Bizionia</taxon>
    </lineage>
</organism>
<evidence type="ECO:0000313" key="5">
    <source>
        <dbReference type="Proteomes" id="UP000625976"/>
    </source>
</evidence>
<dbReference type="InterPro" id="IPR019734">
    <property type="entry name" value="TPR_rpt"/>
</dbReference>
<reference evidence="4" key="1">
    <citation type="journal article" date="2014" name="Int. J. Syst. Evol. Microbiol.">
        <title>Complete genome sequence of Corynebacterium casei LMG S-19264T (=DSM 44701T), isolated from a smear-ripened cheese.</title>
        <authorList>
            <consortium name="US DOE Joint Genome Institute (JGI-PGF)"/>
            <person name="Walter F."/>
            <person name="Albersmeier A."/>
            <person name="Kalinowski J."/>
            <person name="Ruckert C."/>
        </authorList>
    </citation>
    <scope>NUCLEOTIDE SEQUENCE</scope>
    <source>
        <strain evidence="4">CGMCC 1.12751</strain>
    </source>
</reference>
<dbReference type="PROSITE" id="PS51257">
    <property type="entry name" value="PROKAR_LIPOPROTEIN"/>
    <property type="match status" value="1"/>
</dbReference>
<gene>
    <name evidence="4" type="ORF">GCM10010976_31870</name>
</gene>
<evidence type="ECO:0000256" key="2">
    <source>
        <dbReference type="ARBA" id="ARBA00022803"/>
    </source>
</evidence>
<evidence type="ECO:0000313" key="4">
    <source>
        <dbReference type="EMBL" id="GGG58705.1"/>
    </source>
</evidence>
<evidence type="ECO:0000256" key="1">
    <source>
        <dbReference type="ARBA" id="ARBA00022737"/>
    </source>
</evidence>
<keyword evidence="5" id="KW-1185">Reference proteome</keyword>
<dbReference type="Pfam" id="PF07719">
    <property type="entry name" value="TPR_2"/>
    <property type="match status" value="1"/>
</dbReference>
<dbReference type="InterPro" id="IPR013105">
    <property type="entry name" value="TPR_2"/>
</dbReference>
<accession>A0A917LUS8</accession>
<proteinExistence type="predicted"/>
<comment type="caution">
    <text evidence="4">The sequence shown here is derived from an EMBL/GenBank/DDBJ whole genome shotgun (WGS) entry which is preliminary data.</text>
</comment>
<name>A0A917LUS8_9FLAO</name>
<evidence type="ECO:0008006" key="6">
    <source>
        <dbReference type="Google" id="ProtNLM"/>
    </source>
</evidence>
<protein>
    <recommendedName>
        <fullName evidence="6">Tetratricopeptide repeat protein</fullName>
    </recommendedName>
</protein>
<dbReference type="SMART" id="SM00028">
    <property type="entry name" value="TPR"/>
    <property type="match status" value="3"/>
</dbReference>
<reference evidence="4" key="2">
    <citation type="submission" date="2020-09" db="EMBL/GenBank/DDBJ databases">
        <authorList>
            <person name="Sun Q."/>
            <person name="Zhou Y."/>
        </authorList>
    </citation>
    <scope>NUCLEOTIDE SEQUENCE</scope>
    <source>
        <strain evidence="4">CGMCC 1.12751</strain>
    </source>
</reference>
<evidence type="ECO:0000256" key="3">
    <source>
        <dbReference type="PROSITE-ProRule" id="PRU00339"/>
    </source>
</evidence>